<name>A0A133XVC2_9LACT</name>
<evidence type="ECO:0000313" key="2">
    <source>
        <dbReference type="EMBL" id="KXB34895.1"/>
    </source>
</evidence>
<organism evidence="2 3">
    <name type="scientific">Aerococcus christensenii</name>
    <dbReference type="NCBI Taxonomy" id="87541"/>
    <lineage>
        <taxon>Bacteria</taxon>
        <taxon>Bacillati</taxon>
        <taxon>Bacillota</taxon>
        <taxon>Bacilli</taxon>
        <taxon>Lactobacillales</taxon>
        <taxon>Aerococcaceae</taxon>
        <taxon>Aerococcus</taxon>
    </lineage>
</organism>
<dbReference type="PANTHER" id="PTHR30050:SF8">
    <property type="entry name" value="PRIMOSOMAL PROTEIN DNAI"/>
    <property type="match status" value="1"/>
</dbReference>
<dbReference type="NCBIfam" id="NF006505">
    <property type="entry name" value="PRK08939.1"/>
    <property type="match status" value="1"/>
</dbReference>
<dbReference type="CDD" id="cd00009">
    <property type="entry name" value="AAA"/>
    <property type="match status" value="1"/>
</dbReference>
<dbReference type="OrthoDB" id="61127at2"/>
<protein>
    <submittedName>
        <fullName evidence="2">Putative primosomal protein DnaI</fullName>
    </submittedName>
</protein>
<dbReference type="STRING" id="87541.AWM71_04970"/>
<dbReference type="RefSeq" id="WP_060937007.1">
    <property type="nucleotide sequence ID" value="NZ_CP118095.1"/>
</dbReference>
<dbReference type="InterPro" id="IPR003593">
    <property type="entry name" value="AAA+_ATPase"/>
</dbReference>
<feature type="domain" description="AAA+ ATPase" evidence="1">
    <location>
        <begin position="157"/>
        <end position="305"/>
    </location>
</feature>
<comment type="caution">
    <text evidence="2">The sequence shown here is derived from an EMBL/GenBank/DDBJ whole genome shotgun (WGS) entry which is preliminary data.</text>
</comment>
<dbReference type="InterPro" id="IPR002611">
    <property type="entry name" value="IstB_ATP-bd"/>
</dbReference>
<reference evidence="2 3" key="1">
    <citation type="submission" date="2016-01" db="EMBL/GenBank/DDBJ databases">
        <authorList>
            <person name="Oliw E.H."/>
        </authorList>
    </citation>
    <scope>NUCLEOTIDE SEQUENCE [LARGE SCALE GENOMIC DNA]</scope>
    <source>
        <strain evidence="2 3">KA00635</strain>
    </source>
</reference>
<proteinExistence type="predicted"/>
<dbReference type="InterPro" id="IPR009928">
    <property type="entry name" value="DnaI_N"/>
</dbReference>
<dbReference type="PANTHER" id="PTHR30050">
    <property type="entry name" value="CHROMOSOMAL REPLICATION INITIATOR PROTEIN DNAA"/>
    <property type="match status" value="1"/>
</dbReference>
<sequence length="309" mass="35457">MRNIGQELEKKVRNPRVQSQLKEMKKEILSDSDVQAFLKSHQDQVNEAMIQRSLSKLYEFVQQKEALAKGENTKFLYFYPKLMMNVNYIDLQYVANDEFLAQEKERHRRKRVLLRDLPQDLREASLPKFDVSELQRQEALTLALEFIEGVHPNSSLKGKGLYLYGPFGVGKSYLSAAIANQLAELGHTTMILHYPSFITQMKQAIKTNKVQERLTELKEAEVLVLDDIGAENNSSWARDEILGVLLQGRLSSGRPTFFTSNFSMEELGKHLAHNNQGDEEVVKAERIMERIHALSREVAMGGRNRRYGA</sequence>
<dbReference type="InterPro" id="IPR027417">
    <property type="entry name" value="P-loop_NTPase"/>
</dbReference>
<dbReference type="PATRIC" id="fig|87541.4.peg.1220"/>
<accession>A0A133XVC2</accession>
<dbReference type="SUPFAM" id="SSF52540">
    <property type="entry name" value="P-loop containing nucleoside triphosphate hydrolases"/>
    <property type="match status" value="2"/>
</dbReference>
<dbReference type="Proteomes" id="UP000070422">
    <property type="component" value="Unassembled WGS sequence"/>
</dbReference>
<evidence type="ECO:0000259" key="1">
    <source>
        <dbReference type="SMART" id="SM00382"/>
    </source>
</evidence>
<dbReference type="AlphaFoldDB" id="A0A133XVC2"/>
<dbReference type="Pfam" id="PF01695">
    <property type="entry name" value="IstB_IS21"/>
    <property type="match status" value="1"/>
</dbReference>
<dbReference type="Gene3D" id="3.40.50.300">
    <property type="entry name" value="P-loop containing nucleotide triphosphate hydrolases"/>
    <property type="match status" value="1"/>
</dbReference>
<dbReference type="GO" id="GO:0005524">
    <property type="term" value="F:ATP binding"/>
    <property type="evidence" value="ECO:0007669"/>
    <property type="project" value="InterPro"/>
</dbReference>
<dbReference type="GO" id="GO:0006260">
    <property type="term" value="P:DNA replication"/>
    <property type="evidence" value="ECO:0007669"/>
    <property type="project" value="TreeGrafter"/>
</dbReference>
<dbReference type="SMART" id="SM00382">
    <property type="entry name" value="AAA"/>
    <property type="match status" value="1"/>
</dbReference>
<dbReference type="Pfam" id="PF07319">
    <property type="entry name" value="DnaI_N"/>
    <property type="match status" value="1"/>
</dbReference>
<evidence type="ECO:0000313" key="3">
    <source>
        <dbReference type="Proteomes" id="UP000070422"/>
    </source>
</evidence>
<dbReference type="EMBL" id="LSCQ01000070">
    <property type="protein sequence ID" value="KXB34895.1"/>
    <property type="molecule type" value="Genomic_DNA"/>
</dbReference>
<gene>
    <name evidence="2" type="ORF">HMPREF3187_01227</name>
</gene>